<feature type="transmembrane region" description="Helical" evidence="1">
    <location>
        <begin position="21"/>
        <end position="43"/>
    </location>
</feature>
<proteinExistence type="predicted"/>
<protein>
    <submittedName>
        <fullName evidence="2">Uncharacterized protein</fullName>
    </submittedName>
</protein>
<evidence type="ECO:0000313" key="3">
    <source>
        <dbReference type="Proteomes" id="UP001162156"/>
    </source>
</evidence>
<name>A0AAV8Z5D3_9CUCU</name>
<gene>
    <name evidence="2" type="ORF">NQ314_006382</name>
</gene>
<keyword evidence="3" id="KW-1185">Reference proteome</keyword>
<dbReference type="Proteomes" id="UP001162156">
    <property type="component" value="Unassembled WGS sequence"/>
</dbReference>
<reference evidence="2" key="1">
    <citation type="journal article" date="2023" name="Insect Mol. Biol.">
        <title>Genome sequencing provides insights into the evolution of gene families encoding plant cell wall-degrading enzymes in longhorned beetles.</title>
        <authorList>
            <person name="Shin N.R."/>
            <person name="Okamura Y."/>
            <person name="Kirsch R."/>
            <person name="Pauchet Y."/>
        </authorList>
    </citation>
    <scope>NUCLEOTIDE SEQUENCE</scope>
    <source>
        <strain evidence="2">RBIC_L_NR</strain>
    </source>
</reference>
<evidence type="ECO:0000313" key="2">
    <source>
        <dbReference type="EMBL" id="KAJ8958573.1"/>
    </source>
</evidence>
<dbReference type="AlphaFoldDB" id="A0AAV8Z5D3"/>
<organism evidence="2 3">
    <name type="scientific">Rhamnusium bicolor</name>
    <dbReference type="NCBI Taxonomy" id="1586634"/>
    <lineage>
        <taxon>Eukaryota</taxon>
        <taxon>Metazoa</taxon>
        <taxon>Ecdysozoa</taxon>
        <taxon>Arthropoda</taxon>
        <taxon>Hexapoda</taxon>
        <taxon>Insecta</taxon>
        <taxon>Pterygota</taxon>
        <taxon>Neoptera</taxon>
        <taxon>Endopterygota</taxon>
        <taxon>Coleoptera</taxon>
        <taxon>Polyphaga</taxon>
        <taxon>Cucujiformia</taxon>
        <taxon>Chrysomeloidea</taxon>
        <taxon>Cerambycidae</taxon>
        <taxon>Lepturinae</taxon>
        <taxon>Rhagiini</taxon>
        <taxon>Rhamnusium</taxon>
    </lineage>
</organism>
<dbReference type="EMBL" id="JANEYF010001718">
    <property type="protein sequence ID" value="KAJ8958573.1"/>
    <property type="molecule type" value="Genomic_DNA"/>
</dbReference>
<evidence type="ECO:0000256" key="1">
    <source>
        <dbReference type="SAM" id="Phobius"/>
    </source>
</evidence>
<keyword evidence="1" id="KW-0812">Transmembrane</keyword>
<comment type="caution">
    <text evidence="2">The sequence shown here is derived from an EMBL/GenBank/DDBJ whole genome shotgun (WGS) entry which is preliminary data.</text>
</comment>
<sequence length="165" mass="18596">MDPISYKIEQKRLLKVRFMQSSGFPGAIAAIDCTHIVIIVLAVEEHINLNRKGFYSKNVQIVIKILHDSCYPKQPWVMTLFLNAVPNTPEAAFTETVIGGRNCNECLKYHPDKVGHIINACTILHNIGVEGRIDNDFEIEIQNDDVDTGNQVLLEGNIARQNLIR</sequence>
<keyword evidence="1" id="KW-1133">Transmembrane helix</keyword>
<accession>A0AAV8Z5D3</accession>
<keyword evidence="1" id="KW-0472">Membrane</keyword>